<name>A0A369MIG5_EGGLN</name>
<dbReference type="AlphaFoldDB" id="A0A369MIG5"/>
<dbReference type="EMBL" id="VEVP01000010">
    <property type="protein sequence ID" value="TNU91811.1"/>
    <property type="molecule type" value="Genomic_DNA"/>
</dbReference>
<dbReference type="Pfam" id="PF00480">
    <property type="entry name" value="ROK"/>
    <property type="match status" value="1"/>
</dbReference>
<dbReference type="EMBL" id="WPOM01000005">
    <property type="protein sequence ID" value="MVN32227.1"/>
    <property type="molecule type" value="Genomic_DNA"/>
</dbReference>
<reference evidence="5 8" key="1">
    <citation type="journal article" date="2005" name="Appl. Environ. Microbiol.">
        <title>Intestinal bacterial communities that produce active estrogen-like compounds enterodiol and enterolactone in humans.</title>
        <authorList>
            <person name="Clavel T."/>
            <person name="Henderson G."/>
            <person name="Alpert C.A."/>
            <person name="Philippe C."/>
            <person name="Rigottier-Gois L."/>
            <person name="Dore J."/>
            <person name="Blaut M."/>
        </authorList>
    </citation>
    <scope>NUCLEOTIDE SEQUENCE [LARGE SCALE GENOMIC DNA]</scope>
    <source>
        <strain evidence="5 8">SECO-MT75m2</strain>
    </source>
</reference>
<dbReference type="InterPro" id="IPR000600">
    <property type="entry name" value="ROK"/>
</dbReference>
<dbReference type="InterPro" id="IPR043129">
    <property type="entry name" value="ATPase_NBD"/>
</dbReference>
<dbReference type="SUPFAM" id="SSF53067">
    <property type="entry name" value="Actin-like ATPase domain"/>
    <property type="match status" value="1"/>
</dbReference>
<evidence type="ECO:0000313" key="9">
    <source>
        <dbReference type="Proteomes" id="UP000436429"/>
    </source>
</evidence>
<dbReference type="OMA" id="VGGAYME"/>
<dbReference type="PANTHER" id="PTHR18964">
    <property type="entry name" value="ROK (REPRESSOR, ORF, KINASE) FAMILY"/>
    <property type="match status" value="1"/>
</dbReference>
<evidence type="ECO:0000313" key="8">
    <source>
        <dbReference type="Proteomes" id="UP000312594"/>
    </source>
</evidence>
<evidence type="ECO:0000313" key="4">
    <source>
        <dbReference type="EMBL" id="RDB83165.1"/>
    </source>
</evidence>
<accession>A0A369MIG5</accession>
<dbReference type="PANTHER" id="PTHR18964:SF149">
    <property type="entry name" value="BIFUNCTIONAL UDP-N-ACETYLGLUCOSAMINE 2-EPIMERASE_N-ACETYLMANNOSAMINE KINASE"/>
    <property type="match status" value="1"/>
</dbReference>
<reference evidence="2 9" key="4">
    <citation type="submission" date="2019-11" db="EMBL/GenBank/DDBJ databases">
        <title>Whole genome shotgun sequencing (WGS) data from Adlercreutzia equolifaciens ResAG-91, Eggerthella lenta MRI-F36, MRI-F37, MRI-F40, ResAG-49, ResAG-88, ResAG-121, ResAG-145, and Gordonibacter sp. ResAG-5, ResAG-26, ResAG-43, ResAG-50, ResAG-59.</title>
        <authorList>
            <person name="Stoll D.A."/>
            <person name="Danylec N."/>
            <person name="Franz C.M.A.P."/>
            <person name="Huch M."/>
        </authorList>
    </citation>
    <scope>NUCLEOTIDE SEQUENCE [LARGE SCALE GENOMIC DNA]</scope>
    <source>
        <strain evidence="2 9">ResAG-88</strain>
    </source>
</reference>
<dbReference type="Proteomes" id="UP000436429">
    <property type="component" value="Unassembled WGS sequence"/>
</dbReference>
<dbReference type="Proteomes" id="UP000253970">
    <property type="component" value="Unassembled WGS sequence"/>
</dbReference>
<comment type="caution">
    <text evidence="3">The sequence shown here is derived from an EMBL/GenBank/DDBJ whole genome shotgun (WGS) entry which is preliminary data.</text>
</comment>
<dbReference type="Gene3D" id="3.30.420.40">
    <property type="match status" value="2"/>
</dbReference>
<dbReference type="EMBL" id="PPTY01000026">
    <property type="protein sequence ID" value="RDB83165.1"/>
    <property type="molecule type" value="Genomic_DNA"/>
</dbReference>
<organism evidence="3 7">
    <name type="scientific">Eggerthella lenta</name>
    <name type="common">Eubacterium lentum</name>
    <dbReference type="NCBI Taxonomy" id="84112"/>
    <lineage>
        <taxon>Bacteria</taxon>
        <taxon>Bacillati</taxon>
        <taxon>Actinomycetota</taxon>
        <taxon>Coriobacteriia</taxon>
        <taxon>Eggerthellales</taxon>
        <taxon>Eggerthellaceae</taxon>
        <taxon>Eggerthella</taxon>
    </lineage>
</organism>
<dbReference type="RefSeq" id="WP_009306329.1">
    <property type="nucleotide sequence ID" value="NZ_AP025575.1"/>
</dbReference>
<gene>
    <name evidence="4" type="ORF">C1871_12015</name>
    <name evidence="3" type="ORF">C1875_06935</name>
    <name evidence="5" type="ORF">FIC87_05970</name>
    <name evidence="2" type="ORF">GO726_03425</name>
</gene>
<evidence type="ECO:0000313" key="6">
    <source>
        <dbReference type="Proteomes" id="UP000253857"/>
    </source>
</evidence>
<protein>
    <submittedName>
        <fullName evidence="3">ROK family protein</fullName>
    </submittedName>
</protein>
<evidence type="ECO:0000313" key="3">
    <source>
        <dbReference type="EMBL" id="RDB70924.1"/>
    </source>
</evidence>
<reference evidence="5" key="3">
    <citation type="submission" date="2019-06" db="EMBL/GenBank/DDBJ databases">
        <authorList>
            <person name="Bisanz J.E."/>
            <person name="Turnbaugh P.J."/>
        </authorList>
    </citation>
    <scope>NUCLEOTIDE SEQUENCE</scope>
    <source>
        <strain evidence="5">SECO-MT75m2</strain>
    </source>
</reference>
<evidence type="ECO:0000313" key="7">
    <source>
        <dbReference type="Proteomes" id="UP000253970"/>
    </source>
</evidence>
<evidence type="ECO:0000313" key="2">
    <source>
        <dbReference type="EMBL" id="MVN32227.1"/>
    </source>
</evidence>
<proteinExistence type="inferred from homology"/>
<evidence type="ECO:0000256" key="1">
    <source>
        <dbReference type="ARBA" id="ARBA00006479"/>
    </source>
</evidence>
<sequence length="316" mass="31721">MSVEHPCTIAAFDVGGTKMAGALVRYSAADAAPTVDALRSVPTEAQRGGSAVLDTLASLVADVVADAEDDVVGIGVGTAGLVDVRTGGIAFANELMPGWTGQPVAERLSASLGLPVAVLNDVKAHALGEARWGAARGAQTCFVIAAGTGLGGGIVANGRVLLGAHGFAGELGRTPCPDALGTPRACGTASELESIAAGSGIEARYVAAGGERLAGDEIARRAADGEELARRIILEAGAVLGEAIATWTDLLDPELVVLSGSVCNAGKAWRAALQEGFERQAPSVMHGLPIVDAALGSRAPLIGAAEYLLDTLKGRS</sequence>
<dbReference type="Proteomes" id="UP000253857">
    <property type="component" value="Unassembled WGS sequence"/>
</dbReference>
<dbReference type="Proteomes" id="UP000312594">
    <property type="component" value="Unassembled WGS sequence"/>
</dbReference>
<dbReference type="GeneID" id="69511569"/>
<evidence type="ECO:0000313" key="5">
    <source>
        <dbReference type="EMBL" id="TNU91811.1"/>
    </source>
</evidence>
<dbReference type="EMBL" id="PPTU01000008">
    <property type="protein sequence ID" value="RDB70924.1"/>
    <property type="molecule type" value="Genomic_DNA"/>
</dbReference>
<comment type="similarity">
    <text evidence="1">Belongs to the ROK (NagC/XylR) family.</text>
</comment>
<reference evidence="6 7" key="2">
    <citation type="journal article" date="2018" name="Elife">
        <title>Discovery and characterization of a prevalent human gut bacterial enzyme sufficient for the inactivation of a family of plant toxins.</title>
        <authorList>
            <person name="Koppel N."/>
            <person name="Bisanz J.E."/>
            <person name="Pandelia M.E."/>
            <person name="Turnbaugh P.J."/>
            <person name="Balskus E.P."/>
        </authorList>
    </citation>
    <scope>NUCLEOTIDE SEQUENCE [LARGE SCALE GENOMIC DNA]</scope>
    <source>
        <strain evidence="4 6">FAA1-1-60AUCSF</strain>
        <strain evidence="3 7">W1 BHI 6</strain>
    </source>
</reference>